<evidence type="ECO:0000256" key="6">
    <source>
        <dbReference type="ARBA" id="ARBA00022824"/>
    </source>
</evidence>
<comment type="caution">
    <text evidence="11">The sequence shown here is derived from an EMBL/GenBank/DDBJ whole genome shotgun (WGS) entry which is preliminary data.</text>
</comment>
<proteinExistence type="inferred from homology"/>
<evidence type="ECO:0000313" key="12">
    <source>
        <dbReference type="Proteomes" id="UP000287651"/>
    </source>
</evidence>
<accession>A0A426XUB6</accession>
<dbReference type="AlphaFoldDB" id="A0A426XUB6"/>
<comment type="similarity">
    <text evidence="2">Belongs to the diacylglycerol acyltransferase family.</text>
</comment>
<evidence type="ECO:0000256" key="1">
    <source>
        <dbReference type="ARBA" id="ARBA00004477"/>
    </source>
</evidence>
<evidence type="ECO:0000256" key="8">
    <source>
        <dbReference type="ARBA" id="ARBA00023098"/>
    </source>
</evidence>
<dbReference type="Pfam" id="PF03982">
    <property type="entry name" value="DAGAT"/>
    <property type="match status" value="1"/>
</dbReference>
<keyword evidence="5" id="KW-0812">Transmembrane</keyword>
<keyword evidence="7" id="KW-1133">Transmembrane helix</keyword>
<evidence type="ECO:0000256" key="7">
    <source>
        <dbReference type="ARBA" id="ARBA00022989"/>
    </source>
</evidence>
<sequence>VFYTPFLRHIWTWLGLVPASRKNFYAYLEAGCSCIIVPGGVQEMLHMNHFSEVCLLHLNY</sequence>
<reference evidence="11 12" key="1">
    <citation type="journal article" date="2014" name="Agronomy (Basel)">
        <title>A Draft Genome Sequence for Ensete ventricosum, the Drought-Tolerant Tree Against Hunger.</title>
        <authorList>
            <person name="Harrison J."/>
            <person name="Moore K.A."/>
            <person name="Paszkiewicz K."/>
            <person name="Jones T."/>
            <person name="Grant M."/>
            <person name="Ambacheew D."/>
            <person name="Muzemil S."/>
            <person name="Studholme D.J."/>
        </authorList>
    </citation>
    <scope>NUCLEOTIDE SEQUENCE [LARGE SCALE GENOMIC DNA]</scope>
</reference>
<dbReference type="PANTHER" id="PTHR12317">
    <property type="entry name" value="DIACYLGLYCEROL O-ACYLTRANSFERASE"/>
    <property type="match status" value="1"/>
</dbReference>
<dbReference type="GO" id="GO:0004144">
    <property type="term" value="F:diacylglycerol O-acyltransferase activity"/>
    <property type="evidence" value="ECO:0007669"/>
    <property type="project" value="UniProtKB-ARBA"/>
</dbReference>
<keyword evidence="9" id="KW-0472">Membrane</keyword>
<evidence type="ECO:0000256" key="9">
    <source>
        <dbReference type="ARBA" id="ARBA00023136"/>
    </source>
</evidence>
<keyword evidence="6" id="KW-0256">Endoplasmic reticulum</keyword>
<dbReference type="PANTHER" id="PTHR12317:SF63">
    <property type="entry name" value="DIACYLGLYCEROL O-ACYLTRANSFERASE 2"/>
    <property type="match status" value="1"/>
</dbReference>
<dbReference type="GO" id="GO:0019432">
    <property type="term" value="P:triglyceride biosynthetic process"/>
    <property type="evidence" value="ECO:0007669"/>
    <property type="project" value="TreeGrafter"/>
</dbReference>
<evidence type="ECO:0000256" key="4">
    <source>
        <dbReference type="ARBA" id="ARBA00022679"/>
    </source>
</evidence>
<organism evidence="11 12">
    <name type="scientific">Ensete ventricosum</name>
    <name type="common">Abyssinian banana</name>
    <name type="synonym">Musa ensete</name>
    <dbReference type="NCBI Taxonomy" id="4639"/>
    <lineage>
        <taxon>Eukaryota</taxon>
        <taxon>Viridiplantae</taxon>
        <taxon>Streptophyta</taxon>
        <taxon>Embryophyta</taxon>
        <taxon>Tracheophyta</taxon>
        <taxon>Spermatophyta</taxon>
        <taxon>Magnoliopsida</taxon>
        <taxon>Liliopsida</taxon>
        <taxon>Zingiberales</taxon>
        <taxon>Musaceae</taxon>
        <taxon>Ensete</taxon>
    </lineage>
</organism>
<keyword evidence="8" id="KW-0443">Lipid metabolism</keyword>
<evidence type="ECO:0000256" key="2">
    <source>
        <dbReference type="ARBA" id="ARBA00005420"/>
    </source>
</evidence>
<keyword evidence="4" id="KW-0808">Transferase</keyword>
<dbReference type="EMBL" id="AMZH03017376">
    <property type="protein sequence ID" value="RRT43084.1"/>
    <property type="molecule type" value="Genomic_DNA"/>
</dbReference>
<protein>
    <submittedName>
        <fullName evidence="11">Uncharacterized protein</fullName>
    </submittedName>
</protein>
<feature type="non-terminal residue" evidence="11">
    <location>
        <position position="1"/>
    </location>
</feature>
<keyword evidence="3" id="KW-0444">Lipid biosynthesis</keyword>
<evidence type="ECO:0000256" key="10">
    <source>
        <dbReference type="ARBA" id="ARBA00023315"/>
    </source>
</evidence>
<gene>
    <name evidence="11" type="ORF">B296_00056662</name>
</gene>
<evidence type="ECO:0000313" key="11">
    <source>
        <dbReference type="EMBL" id="RRT43084.1"/>
    </source>
</evidence>
<name>A0A426XUB6_ENSVE</name>
<evidence type="ECO:0000256" key="3">
    <source>
        <dbReference type="ARBA" id="ARBA00022516"/>
    </source>
</evidence>
<evidence type="ECO:0000256" key="5">
    <source>
        <dbReference type="ARBA" id="ARBA00022692"/>
    </source>
</evidence>
<comment type="subcellular location">
    <subcellularLocation>
        <location evidence="1">Endoplasmic reticulum membrane</location>
        <topology evidence="1">Multi-pass membrane protein</topology>
    </subcellularLocation>
</comment>
<dbReference type="GO" id="GO:0005789">
    <property type="term" value="C:endoplasmic reticulum membrane"/>
    <property type="evidence" value="ECO:0007669"/>
    <property type="project" value="UniProtKB-SubCell"/>
</dbReference>
<keyword evidence="10" id="KW-0012">Acyltransferase</keyword>
<dbReference type="InterPro" id="IPR007130">
    <property type="entry name" value="DAGAT"/>
</dbReference>
<dbReference type="Proteomes" id="UP000287651">
    <property type="component" value="Unassembled WGS sequence"/>
</dbReference>